<dbReference type="InterPro" id="IPR013709">
    <property type="entry name" value="2-isopropylmalate_synth_dimer"/>
</dbReference>
<dbReference type="PROSITE" id="PS00815">
    <property type="entry name" value="AIPM_HOMOCIT_SYNTH_1"/>
    <property type="match status" value="1"/>
</dbReference>
<dbReference type="Pfam" id="PF00682">
    <property type="entry name" value="HMGL-like"/>
    <property type="match status" value="1"/>
</dbReference>
<evidence type="ECO:0000313" key="13">
    <source>
        <dbReference type="Proteomes" id="UP000516148"/>
    </source>
</evidence>
<protein>
    <recommendedName>
        <fullName evidence="4 10">2-isopropylmalate synthase</fullName>
        <ecNumber evidence="4 10">2.3.3.13</ecNumber>
    </recommendedName>
    <alternativeName>
        <fullName evidence="10">Alpha-IPM synthase</fullName>
    </alternativeName>
    <alternativeName>
        <fullName evidence="10">Alpha-isopropylmalate synthase</fullName>
    </alternativeName>
</protein>
<dbReference type="InterPro" id="IPR005668">
    <property type="entry name" value="IPM_Synthase"/>
</dbReference>
<dbReference type="GO" id="GO:0003852">
    <property type="term" value="F:2-isopropylmalate synthase activity"/>
    <property type="evidence" value="ECO:0007669"/>
    <property type="project" value="UniProtKB-UniRule"/>
</dbReference>
<dbReference type="UniPathway" id="UPA00048">
    <property type="reaction ID" value="UER00070"/>
</dbReference>
<dbReference type="SUPFAM" id="SSF89000">
    <property type="entry name" value="post-HMGL domain-like"/>
    <property type="match status" value="1"/>
</dbReference>
<dbReference type="InterPro" id="IPR036230">
    <property type="entry name" value="LeuA_allosteric_dom_sf"/>
</dbReference>
<dbReference type="GO" id="GO:0005737">
    <property type="term" value="C:cytoplasm"/>
    <property type="evidence" value="ECO:0007669"/>
    <property type="project" value="UniProtKB-SubCell"/>
</dbReference>
<dbReference type="PANTHER" id="PTHR46911">
    <property type="match status" value="1"/>
</dbReference>
<dbReference type="NCBIfam" id="TIGR00970">
    <property type="entry name" value="leuA_yeast"/>
    <property type="match status" value="1"/>
</dbReference>
<accession>A0A7H0LMJ0</accession>
<keyword evidence="7 10" id="KW-0808">Transferase</keyword>
<dbReference type="PROSITE" id="PS50991">
    <property type="entry name" value="PYR_CT"/>
    <property type="match status" value="1"/>
</dbReference>
<dbReference type="Proteomes" id="UP000516148">
    <property type="component" value="Chromosome"/>
</dbReference>
<evidence type="ECO:0000256" key="6">
    <source>
        <dbReference type="ARBA" id="ARBA00022605"/>
    </source>
</evidence>
<dbReference type="Pfam" id="PF22615">
    <property type="entry name" value="IPMS_D2"/>
    <property type="match status" value="1"/>
</dbReference>
<evidence type="ECO:0000256" key="7">
    <source>
        <dbReference type="ARBA" id="ARBA00022679"/>
    </source>
</evidence>
<keyword evidence="9 10" id="KW-0100">Branched-chain amino acid biosynthesis</keyword>
<comment type="subcellular location">
    <subcellularLocation>
        <location evidence="10">Cytoplasm</location>
    </subcellularLocation>
</comment>
<feature type="binding site" evidence="10">
    <location>
        <position position="244"/>
    </location>
    <ligand>
        <name>Mg(2+)</name>
        <dbReference type="ChEBI" id="CHEBI:18420"/>
    </ligand>
</feature>
<dbReference type="InterPro" id="IPR054692">
    <property type="entry name" value="LeuA-like_post-cat"/>
</dbReference>
<keyword evidence="13" id="KW-1185">Reference proteome</keyword>
<evidence type="ECO:0000313" key="12">
    <source>
        <dbReference type="EMBL" id="QNQ10893.1"/>
    </source>
</evidence>
<dbReference type="EMBL" id="CP061038">
    <property type="protein sequence ID" value="QNQ10893.1"/>
    <property type="molecule type" value="Genomic_DNA"/>
</dbReference>
<dbReference type="EC" id="2.3.3.13" evidence="4 10"/>
<evidence type="ECO:0000256" key="10">
    <source>
        <dbReference type="HAMAP-Rule" id="MF_00572"/>
    </source>
</evidence>
<evidence type="ECO:0000256" key="3">
    <source>
        <dbReference type="ARBA" id="ARBA00009767"/>
    </source>
</evidence>
<dbReference type="PANTHER" id="PTHR46911:SF1">
    <property type="entry name" value="2-ISOPROPYLMALATE SYNTHASE"/>
    <property type="match status" value="1"/>
</dbReference>
<dbReference type="RefSeq" id="WP_187763183.1">
    <property type="nucleotide sequence ID" value="NZ_CP061038.1"/>
</dbReference>
<dbReference type="HAMAP" id="MF_00572">
    <property type="entry name" value="LeuA_type2"/>
    <property type="match status" value="1"/>
</dbReference>
<comment type="subunit">
    <text evidence="10">Homodimer.</text>
</comment>
<evidence type="ECO:0000256" key="9">
    <source>
        <dbReference type="ARBA" id="ARBA00023304"/>
    </source>
</evidence>
<keyword evidence="5 10" id="KW-0432">Leucine biosynthesis</keyword>
<dbReference type="Pfam" id="PF08502">
    <property type="entry name" value="LeuA_dimer"/>
    <property type="match status" value="1"/>
</dbReference>
<keyword evidence="10" id="KW-0963">Cytoplasm</keyword>
<comment type="cofactor">
    <cofactor evidence="10">
        <name>Mg(2+)</name>
        <dbReference type="ChEBI" id="CHEBI:18420"/>
    </cofactor>
</comment>
<feature type="binding site" evidence="10">
    <location>
        <position position="40"/>
    </location>
    <ligand>
        <name>Mg(2+)</name>
        <dbReference type="ChEBI" id="CHEBI:18420"/>
    </ligand>
</feature>
<evidence type="ECO:0000256" key="2">
    <source>
        <dbReference type="ARBA" id="ARBA00004689"/>
    </source>
</evidence>
<dbReference type="Gene3D" id="3.20.20.70">
    <property type="entry name" value="Aldolase class I"/>
    <property type="match status" value="1"/>
</dbReference>
<dbReference type="GO" id="GO:0009098">
    <property type="term" value="P:L-leucine biosynthetic process"/>
    <property type="evidence" value="ECO:0007669"/>
    <property type="project" value="UniProtKB-UniRule"/>
</dbReference>
<dbReference type="SUPFAM" id="SSF110921">
    <property type="entry name" value="2-isopropylmalate synthase LeuA, allosteric (dimerisation) domain"/>
    <property type="match status" value="1"/>
</dbReference>
<feature type="region of interest" description="Regulatory domain" evidence="10">
    <location>
        <begin position="439"/>
        <end position="555"/>
    </location>
</feature>
<comment type="function">
    <text evidence="10">Catalyzes the condensation of the acetyl group of acetyl-CoA with 3-methyl-2-oxobutanoate (2-ketoisovalerate) to form 3-carboxy-3-hydroxy-4-methylpentanoate (2-isopropylmalate).</text>
</comment>
<gene>
    <name evidence="10 12" type="primary">leuA</name>
    <name evidence="12" type="ORF">H3Z74_06840</name>
</gene>
<organism evidence="12 13">
    <name type="scientific">Sphingomonas alpina</name>
    <dbReference type="NCBI Taxonomy" id="653931"/>
    <lineage>
        <taxon>Bacteria</taxon>
        <taxon>Pseudomonadati</taxon>
        <taxon>Pseudomonadota</taxon>
        <taxon>Alphaproteobacteria</taxon>
        <taxon>Sphingomonadales</taxon>
        <taxon>Sphingomonadaceae</taxon>
        <taxon>Sphingomonas</taxon>
    </lineage>
</organism>
<dbReference type="SUPFAM" id="SSF51569">
    <property type="entry name" value="Aldolase"/>
    <property type="match status" value="1"/>
</dbReference>
<comment type="catalytic activity">
    <reaction evidence="1 10">
        <text>3-methyl-2-oxobutanoate + acetyl-CoA + H2O = (2S)-2-isopropylmalate + CoA + H(+)</text>
        <dbReference type="Rhea" id="RHEA:21524"/>
        <dbReference type="ChEBI" id="CHEBI:1178"/>
        <dbReference type="ChEBI" id="CHEBI:11851"/>
        <dbReference type="ChEBI" id="CHEBI:15377"/>
        <dbReference type="ChEBI" id="CHEBI:15378"/>
        <dbReference type="ChEBI" id="CHEBI:57287"/>
        <dbReference type="ChEBI" id="CHEBI:57288"/>
        <dbReference type="EC" id="2.3.3.13"/>
    </reaction>
</comment>
<feature type="domain" description="Pyruvate carboxyltransferase" evidence="11">
    <location>
        <begin position="31"/>
        <end position="305"/>
    </location>
</feature>
<keyword evidence="10" id="KW-0460">Magnesium</keyword>
<sequence>MLRDPSVKYRPFPQIDLPDRQWPSRTITRPPRWLSTDLRDGNQALIDPMDAEKKTRLFDLLVKVGLKEIEVGFPSAGATEFDFISGLVKNDRIPDDVTIQVLTQSRRDLIETSFESLRGAPRAIVHLYNAVSPAWRKIVFGMTRDEVRQIAVQGAMILRDQAAAQPGTDWHFEYSPETFSTAELDFSVEVCEAVMEVLRPTPDHPIILNLPATVECATPNIYADQIEWFGKNIRNRDSIVISLHPHNDRGTGVAAAELGLMAGADRVEGCLLGNGERTGNCDLVTVALNMYTQGIDPKLDFSDIDEIVSTVNYCTNLPVHPRTPYAGDLVFTAFSGSHQDAIKKGFASQAERNDEYWEVPYLPIDPADLGRSYEAVIRVNSQSGKGGVAWVIEQDKGLKLPKRLQADFSRHVQAFADESSRELNAADIWQLFETTYLPTGRDRFALIDYQENHAPGGGPPRTFVGRVRLDGEERSISGRGNGLISGVLDALREDCGVDLDVIDYNEHAIGVGAQAQAAAYLECRTADGRTVFGVGIDVDVATATVRAALSAANAV</sequence>
<evidence type="ECO:0000259" key="11">
    <source>
        <dbReference type="PROSITE" id="PS50991"/>
    </source>
</evidence>
<feature type="binding site" evidence="10">
    <location>
        <position position="280"/>
    </location>
    <ligand>
        <name>Mg(2+)</name>
        <dbReference type="ChEBI" id="CHEBI:18420"/>
    </ligand>
</feature>
<proteinExistence type="inferred from homology"/>
<name>A0A7H0LMJ0_9SPHN</name>
<dbReference type="KEGG" id="spap:H3Z74_06840"/>
<comment type="pathway">
    <text evidence="2 10">Amino-acid biosynthesis; L-leucine biosynthesis; L-leucine from 3-methyl-2-oxobutanoate: step 1/4.</text>
</comment>
<dbReference type="NCBIfam" id="NF002991">
    <property type="entry name" value="PRK03739.1"/>
    <property type="match status" value="1"/>
</dbReference>
<evidence type="ECO:0000256" key="5">
    <source>
        <dbReference type="ARBA" id="ARBA00022430"/>
    </source>
</evidence>
<keyword evidence="6 10" id="KW-0028">Amino-acid biosynthesis</keyword>
<keyword evidence="8 10" id="KW-0479">Metal-binding</keyword>
<dbReference type="InterPro" id="IPR039371">
    <property type="entry name" value="LeuA_N_DRE-TIM"/>
</dbReference>
<dbReference type="GO" id="GO:0003985">
    <property type="term" value="F:acetyl-CoA C-acetyltransferase activity"/>
    <property type="evidence" value="ECO:0007669"/>
    <property type="project" value="UniProtKB-UniRule"/>
</dbReference>
<dbReference type="AlphaFoldDB" id="A0A7H0LMJ0"/>
<dbReference type="InterPro" id="IPR000891">
    <property type="entry name" value="PYR_CT"/>
</dbReference>
<dbReference type="CDD" id="cd07942">
    <property type="entry name" value="DRE_TIM_LeuA"/>
    <property type="match status" value="1"/>
</dbReference>
<comment type="similarity">
    <text evidence="3 10">Belongs to the alpha-IPM synthase/homocitrate synthase family. LeuA type 2 subfamily.</text>
</comment>
<evidence type="ECO:0000256" key="4">
    <source>
        <dbReference type="ARBA" id="ARBA00012973"/>
    </source>
</evidence>
<evidence type="ECO:0000256" key="8">
    <source>
        <dbReference type="ARBA" id="ARBA00022723"/>
    </source>
</evidence>
<dbReference type="InterPro" id="IPR002034">
    <property type="entry name" value="AIPM/Hcit_synth_CS"/>
</dbReference>
<dbReference type="SMART" id="SM00917">
    <property type="entry name" value="LeuA_dimer"/>
    <property type="match status" value="1"/>
</dbReference>
<dbReference type="Gene3D" id="3.30.160.270">
    <property type="match status" value="1"/>
</dbReference>
<feature type="binding site" evidence="10">
    <location>
        <position position="246"/>
    </location>
    <ligand>
        <name>Mg(2+)</name>
        <dbReference type="ChEBI" id="CHEBI:18420"/>
    </ligand>
</feature>
<reference evidence="12 13" key="1">
    <citation type="submission" date="2020-09" db="EMBL/GenBank/DDBJ databases">
        <title>Sphingomonas sp., a new species isolated from pork steak.</title>
        <authorList>
            <person name="Heidler von Heilborn D."/>
        </authorList>
    </citation>
    <scope>NUCLEOTIDE SEQUENCE [LARGE SCALE GENOMIC DNA]</scope>
    <source>
        <strain evidence="13">S8-3T</strain>
    </source>
</reference>
<keyword evidence="12" id="KW-0012">Acyltransferase</keyword>
<evidence type="ECO:0000256" key="1">
    <source>
        <dbReference type="ARBA" id="ARBA00000064"/>
    </source>
</evidence>
<dbReference type="GO" id="GO:0000287">
    <property type="term" value="F:magnesium ion binding"/>
    <property type="evidence" value="ECO:0007669"/>
    <property type="project" value="UniProtKB-UniRule"/>
</dbReference>
<dbReference type="InterPro" id="IPR013785">
    <property type="entry name" value="Aldolase_TIM"/>
</dbReference>
<dbReference type="PROSITE" id="PS00816">
    <property type="entry name" value="AIPM_HOMOCIT_SYNTH_2"/>
    <property type="match status" value="1"/>
</dbReference>